<dbReference type="GO" id="GO:0003729">
    <property type="term" value="F:mRNA binding"/>
    <property type="evidence" value="ECO:0007669"/>
    <property type="project" value="UniProtKB-ARBA"/>
</dbReference>
<feature type="repeat" description="Pumilio" evidence="7">
    <location>
        <begin position="694"/>
        <end position="729"/>
    </location>
</feature>
<feature type="domain" description="PUM-HD" evidence="8">
    <location>
        <begin position="638"/>
        <end position="978"/>
    </location>
</feature>
<feature type="repeat" description="Pumilio" evidence="7">
    <location>
        <begin position="802"/>
        <end position="837"/>
    </location>
</feature>
<dbReference type="CDD" id="cd07920">
    <property type="entry name" value="Pumilio"/>
    <property type="match status" value="1"/>
</dbReference>
<feature type="repeat" description="Pumilio" evidence="7">
    <location>
        <begin position="839"/>
        <end position="874"/>
    </location>
</feature>
<dbReference type="InterPro" id="IPR001313">
    <property type="entry name" value="Pumilio_RNA-bd_rpt"/>
</dbReference>
<dbReference type="GO" id="GO:0006417">
    <property type="term" value="P:regulation of translation"/>
    <property type="evidence" value="ECO:0007669"/>
    <property type="project" value="UniProtKB-KW"/>
</dbReference>
<evidence type="ECO:0000256" key="1">
    <source>
        <dbReference type="ARBA" id="ARBA00004496"/>
    </source>
</evidence>
<dbReference type="AlphaFoldDB" id="A0AAV7FRT8"/>
<dbReference type="InterPro" id="IPR016024">
    <property type="entry name" value="ARM-type_fold"/>
</dbReference>
<keyword evidence="4" id="KW-0810">Translation regulation</keyword>
<feature type="repeat" description="Pumilio" evidence="7">
    <location>
        <begin position="658"/>
        <end position="693"/>
    </location>
</feature>
<dbReference type="InterPro" id="IPR012940">
    <property type="entry name" value="NABP"/>
</dbReference>
<dbReference type="SMART" id="SM00025">
    <property type="entry name" value="Pumilio"/>
    <property type="match status" value="8"/>
</dbReference>
<reference evidence="9 10" key="1">
    <citation type="journal article" date="2021" name="Hortic Res">
        <title>Chromosome-scale assembly of the Dendrobium chrysotoxum genome enhances the understanding of orchid evolution.</title>
        <authorList>
            <person name="Zhang Y."/>
            <person name="Zhang G.Q."/>
            <person name="Zhang D."/>
            <person name="Liu X.D."/>
            <person name="Xu X.Y."/>
            <person name="Sun W.H."/>
            <person name="Yu X."/>
            <person name="Zhu X."/>
            <person name="Wang Z.W."/>
            <person name="Zhao X."/>
            <person name="Zhong W.Y."/>
            <person name="Chen H."/>
            <person name="Yin W.L."/>
            <person name="Huang T."/>
            <person name="Niu S.C."/>
            <person name="Liu Z.J."/>
        </authorList>
    </citation>
    <scope>NUCLEOTIDE SEQUENCE [LARGE SCALE GENOMIC DNA]</scope>
    <source>
        <strain evidence="9">Lindl</strain>
    </source>
</reference>
<dbReference type="GO" id="GO:0005737">
    <property type="term" value="C:cytoplasm"/>
    <property type="evidence" value="ECO:0007669"/>
    <property type="project" value="UniProtKB-SubCell"/>
</dbReference>
<comment type="caution">
    <text evidence="9">The sequence shown here is derived from an EMBL/GenBank/DDBJ whole genome shotgun (WGS) entry which is preliminary data.</text>
</comment>
<name>A0AAV7FRT8_DENCH</name>
<protein>
    <recommendedName>
        <fullName evidence="8">PUM-HD domain-containing protein</fullName>
    </recommendedName>
</protein>
<dbReference type="PROSITE" id="PS50302">
    <property type="entry name" value="PUM"/>
    <property type="match status" value="8"/>
</dbReference>
<proteinExistence type="predicted"/>
<keyword evidence="2" id="KW-0963">Cytoplasm</keyword>
<evidence type="ECO:0000313" key="9">
    <source>
        <dbReference type="EMBL" id="KAH0452340.1"/>
    </source>
</evidence>
<dbReference type="EMBL" id="JAGFBR010000017">
    <property type="protein sequence ID" value="KAH0452340.1"/>
    <property type="molecule type" value="Genomic_DNA"/>
</dbReference>
<keyword evidence="5" id="KW-0694">RNA-binding</keyword>
<dbReference type="FunFam" id="1.25.10.10:FF:000004">
    <property type="entry name" value="Pumilio homolog 1 isoform 2"/>
    <property type="match status" value="1"/>
</dbReference>
<evidence type="ECO:0000259" key="8">
    <source>
        <dbReference type="PROSITE" id="PS50303"/>
    </source>
</evidence>
<comment type="function">
    <text evidence="6">Sequence-specific RNA-binding protein that regulates translation and mRNA stability by binding the 3'-UTR of target mRNAs. Binds the APUM-binding elements (APBEs) in the 3'-UTR mRNA sequence of CLV1, PNH, WUS and FAS2.</text>
</comment>
<dbReference type="Pfam" id="PF00806">
    <property type="entry name" value="PUF"/>
    <property type="match status" value="8"/>
</dbReference>
<feature type="repeat" description="Pumilio" evidence="7">
    <location>
        <begin position="911"/>
        <end position="952"/>
    </location>
</feature>
<dbReference type="Gene3D" id="1.25.10.10">
    <property type="entry name" value="Leucine-rich Repeat Variant"/>
    <property type="match status" value="1"/>
</dbReference>
<feature type="repeat" description="Pumilio" evidence="7">
    <location>
        <begin position="730"/>
        <end position="765"/>
    </location>
</feature>
<accession>A0AAV7FRT8</accession>
<evidence type="ECO:0000256" key="2">
    <source>
        <dbReference type="ARBA" id="ARBA00022490"/>
    </source>
</evidence>
<feature type="repeat" description="Pumilio" evidence="7">
    <location>
        <begin position="766"/>
        <end position="801"/>
    </location>
</feature>
<dbReference type="InterPro" id="IPR033712">
    <property type="entry name" value="Pumilio_RNA-bd"/>
</dbReference>
<keyword evidence="10" id="KW-1185">Reference proteome</keyword>
<comment type="subcellular location">
    <subcellularLocation>
        <location evidence="1">Cytoplasm</location>
    </subcellularLocation>
</comment>
<dbReference type="Pfam" id="PF07990">
    <property type="entry name" value="NABP"/>
    <property type="match status" value="2"/>
</dbReference>
<dbReference type="SUPFAM" id="SSF48371">
    <property type="entry name" value="ARM repeat"/>
    <property type="match status" value="1"/>
</dbReference>
<evidence type="ECO:0000256" key="7">
    <source>
        <dbReference type="PROSITE-ProRule" id="PRU00317"/>
    </source>
</evidence>
<keyword evidence="3" id="KW-0677">Repeat</keyword>
<dbReference type="PANTHER" id="PTHR12537">
    <property type="entry name" value="RNA BINDING PROTEIN PUMILIO-RELATED"/>
    <property type="match status" value="1"/>
</dbReference>
<dbReference type="InterPro" id="IPR011989">
    <property type="entry name" value="ARM-like"/>
</dbReference>
<gene>
    <name evidence="9" type="ORF">IEQ34_019639</name>
</gene>
<sequence length="991" mass="107643">MLIGHGGSRCFRVRSVVTEGGVKMASVSFEEGFEKDIEALLREQQKHPHLHQSRASFDRERDLNVCRSGSAPPTVEGSRKAIGSLFGRSEVVGFDGQNATDELLEEDMRSQLAYMSYYYSNENLNPRLPPPLLSKEDWRVAQRFGFGGSGLGGIGDRRGRKLSVESDGSSRSLFSMQPSLSVQGEKASMEHGGEWLEKGRDGLIGLPEIGLGSRRKSFADVLQEDLNHSSTSVIGNISRPPSQNAFDNSAGAVALSGGHLAQLHNDIGSLEGIRSGRTSPGLARVQSLGSKAAQSFASAVDPSLAISRNTESVMIGRSSSPCLPAVGSRVFDVDSKKTSNGFGGVPTQVSDYVDVAAALAGLNLSSKIGGRENIVLSKFQHGSDPYNTSSIPGLASNEFSKNSGILKDDISTRATNEQIGLQKCLSSSNLSKQVAPVRRSSFAGSSGRYQQDSLNANYTENNPNAYLLNHGLPSMLNNHLDAGAAAGIGSQEGSGYPVSVIDPLYAQYLQGASGSTSPYSGNMNDPSLGGSFLGSSLMDLTPYQKAYLEALLAQQKLQYGGALSKDSGLSNGFYGSSGLGLGMTYPSSPLSAGLLSSLGPGSLRPNDRLSRLPSMLRSAIGVPKGSWNYESGIMEESFVSTLLEEFKNNKTRSFELSDIVDHVVEFSADQYGSRFIQQKLETASVEEKNKIFPEILPHARALMTDVFGNYVIQKFFEHGTESQRNQLASQVIGHVLPLSLQMYGCRVIQKALEVVGMELQTRMVSELDGSVMKCVRDQNGNHVIQKCIECVPQERIQFIISSFYGQVVALSTHPYGCRVIQRVLEHCNDAQTESIMMDEILLSVCTLAEDQYGNYVVQHVLQHGKPAERSAIISKLSGQIVKMSQQKFASNVIEKCLTYGKPEERLLLIKEMLGPNDENEPLQAMMKDQFANYVVQKVLETCDDQNRELILSRIKVHLNALKKYTYGKHIVARVEKLIAAGERRMGMTPSS</sequence>
<dbReference type="Proteomes" id="UP000775213">
    <property type="component" value="Unassembled WGS sequence"/>
</dbReference>
<organism evidence="9 10">
    <name type="scientific">Dendrobium chrysotoxum</name>
    <name type="common">Orchid</name>
    <dbReference type="NCBI Taxonomy" id="161865"/>
    <lineage>
        <taxon>Eukaryota</taxon>
        <taxon>Viridiplantae</taxon>
        <taxon>Streptophyta</taxon>
        <taxon>Embryophyta</taxon>
        <taxon>Tracheophyta</taxon>
        <taxon>Spermatophyta</taxon>
        <taxon>Magnoliopsida</taxon>
        <taxon>Liliopsida</taxon>
        <taxon>Asparagales</taxon>
        <taxon>Orchidaceae</taxon>
        <taxon>Epidendroideae</taxon>
        <taxon>Malaxideae</taxon>
        <taxon>Dendrobiinae</taxon>
        <taxon>Dendrobium</taxon>
    </lineage>
</organism>
<dbReference type="PROSITE" id="PS50303">
    <property type="entry name" value="PUM_HD"/>
    <property type="match status" value="1"/>
</dbReference>
<dbReference type="InterPro" id="IPR033133">
    <property type="entry name" value="PUM-HD"/>
</dbReference>
<evidence type="ECO:0000313" key="10">
    <source>
        <dbReference type="Proteomes" id="UP000775213"/>
    </source>
</evidence>
<evidence type="ECO:0000256" key="5">
    <source>
        <dbReference type="ARBA" id="ARBA00022884"/>
    </source>
</evidence>
<evidence type="ECO:0000256" key="3">
    <source>
        <dbReference type="ARBA" id="ARBA00022737"/>
    </source>
</evidence>
<feature type="repeat" description="Pumilio" evidence="7">
    <location>
        <begin position="875"/>
        <end position="910"/>
    </location>
</feature>
<evidence type="ECO:0000256" key="6">
    <source>
        <dbReference type="ARBA" id="ARBA00055193"/>
    </source>
</evidence>
<evidence type="ECO:0000256" key="4">
    <source>
        <dbReference type="ARBA" id="ARBA00022845"/>
    </source>
</evidence>
<dbReference type="PANTHER" id="PTHR12537:SF12">
    <property type="entry name" value="MATERNAL PROTEIN PUMILIO"/>
    <property type="match status" value="1"/>
</dbReference>